<name>A0A370GZH7_9NOCA</name>
<dbReference type="AlphaFoldDB" id="A0A370GZH7"/>
<dbReference type="Gene3D" id="2.60.40.3780">
    <property type="match status" value="1"/>
</dbReference>
<dbReference type="Pfam" id="PF03734">
    <property type="entry name" value="YkuD"/>
    <property type="match status" value="1"/>
</dbReference>
<keyword evidence="2" id="KW-0808">Transferase</keyword>
<evidence type="ECO:0000256" key="2">
    <source>
        <dbReference type="ARBA" id="ARBA00022679"/>
    </source>
</evidence>
<evidence type="ECO:0000256" key="7">
    <source>
        <dbReference type="PROSITE-ProRule" id="PRU01373"/>
    </source>
</evidence>
<dbReference type="InterPro" id="IPR050979">
    <property type="entry name" value="LD-transpeptidase"/>
</dbReference>
<dbReference type="InterPro" id="IPR005490">
    <property type="entry name" value="LD_TPept_cat_dom"/>
</dbReference>
<feature type="signal peptide" evidence="9">
    <location>
        <begin position="1"/>
        <end position="23"/>
    </location>
</feature>
<organism evidence="11 12">
    <name type="scientific">Nocardia mexicana</name>
    <dbReference type="NCBI Taxonomy" id="279262"/>
    <lineage>
        <taxon>Bacteria</taxon>
        <taxon>Bacillati</taxon>
        <taxon>Actinomycetota</taxon>
        <taxon>Actinomycetes</taxon>
        <taxon>Mycobacteriales</taxon>
        <taxon>Nocardiaceae</taxon>
        <taxon>Nocardia</taxon>
    </lineage>
</organism>
<evidence type="ECO:0000256" key="3">
    <source>
        <dbReference type="ARBA" id="ARBA00022960"/>
    </source>
</evidence>
<dbReference type="Gene3D" id="2.40.440.10">
    <property type="entry name" value="L,D-transpeptidase catalytic domain-like"/>
    <property type="match status" value="1"/>
</dbReference>
<evidence type="ECO:0000256" key="8">
    <source>
        <dbReference type="SAM" id="MobiDB-lite"/>
    </source>
</evidence>
<dbReference type="GO" id="GO:0018104">
    <property type="term" value="P:peptidoglycan-protein cross-linking"/>
    <property type="evidence" value="ECO:0007669"/>
    <property type="project" value="TreeGrafter"/>
</dbReference>
<dbReference type="Pfam" id="PF17964">
    <property type="entry name" value="Big_10"/>
    <property type="match status" value="1"/>
</dbReference>
<keyword evidence="6 7" id="KW-0961">Cell wall biogenesis/degradation</keyword>
<feature type="compositionally biased region" description="Low complexity" evidence="8">
    <location>
        <begin position="28"/>
        <end position="45"/>
    </location>
</feature>
<keyword evidence="4 7" id="KW-0573">Peptidoglycan synthesis</keyword>
<gene>
    <name evidence="11" type="ORF">DFR68_107176</name>
</gene>
<feature type="domain" description="L,D-TPase catalytic" evidence="10">
    <location>
        <begin position="245"/>
        <end position="380"/>
    </location>
</feature>
<accession>A0A370GZH7</accession>
<evidence type="ECO:0000256" key="5">
    <source>
        <dbReference type="ARBA" id="ARBA00023315"/>
    </source>
</evidence>
<dbReference type="PROSITE" id="PS51257">
    <property type="entry name" value="PROKAR_LIPOPROTEIN"/>
    <property type="match status" value="1"/>
</dbReference>
<reference evidence="11 12" key="1">
    <citation type="submission" date="2018-07" db="EMBL/GenBank/DDBJ databases">
        <title>Genomic Encyclopedia of Type Strains, Phase IV (KMG-IV): sequencing the most valuable type-strain genomes for metagenomic binning, comparative biology and taxonomic classification.</title>
        <authorList>
            <person name="Goeker M."/>
        </authorList>
    </citation>
    <scope>NUCLEOTIDE SEQUENCE [LARGE SCALE GENOMIC DNA]</scope>
    <source>
        <strain evidence="11 12">DSM 44952</strain>
    </source>
</reference>
<dbReference type="GO" id="GO:0005576">
    <property type="term" value="C:extracellular region"/>
    <property type="evidence" value="ECO:0007669"/>
    <property type="project" value="TreeGrafter"/>
</dbReference>
<dbReference type="GO" id="GO:0008360">
    <property type="term" value="P:regulation of cell shape"/>
    <property type="evidence" value="ECO:0007669"/>
    <property type="project" value="UniProtKB-UniRule"/>
</dbReference>
<keyword evidence="5" id="KW-0012">Acyltransferase</keyword>
<keyword evidence="12" id="KW-1185">Reference proteome</keyword>
<evidence type="ECO:0000256" key="9">
    <source>
        <dbReference type="SAM" id="SignalP"/>
    </source>
</evidence>
<dbReference type="GO" id="GO:0071972">
    <property type="term" value="F:peptidoglycan L,D-transpeptidase activity"/>
    <property type="evidence" value="ECO:0007669"/>
    <property type="project" value="TreeGrafter"/>
</dbReference>
<dbReference type="PROSITE" id="PS52029">
    <property type="entry name" value="LD_TPASE"/>
    <property type="match status" value="1"/>
</dbReference>
<dbReference type="UniPathway" id="UPA00219"/>
<dbReference type="CDD" id="cd13432">
    <property type="entry name" value="LDT_IgD_like_2"/>
    <property type="match status" value="1"/>
</dbReference>
<evidence type="ECO:0000256" key="1">
    <source>
        <dbReference type="ARBA" id="ARBA00004752"/>
    </source>
</evidence>
<keyword evidence="11" id="KW-0449">Lipoprotein</keyword>
<dbReference type="Gene3D" id="2.60.40.3710">
    <property type="match status" value="1"/>
</dbReference>
<protein>
    <submittedName>
        <fullName evidence="11">Lipoprotein-anchoring transpeptidase ErfK/SrfK</fullName>
    </submittedName>
</protein>
<evidence type="ECO:0000259" key="10">
    <source>
        <dbReference type="PROSITE" id="PS52029"/>
    </source>
</evidence>
<dbReference type="PANTHER" id="PTHR30582">
    <property type="entry name" value="L,D-TRANSPEPTIDASE"/>
    <property type="match status" value="1"/>
</dbReference>
<feature type="chain" id="PRO_5038380351" evidence="9">
    <location>
        <begin position="24"/>
        <end position="409"/>
    </location>
</feature>
<comment type="pathway">
    <text evidence="1 7">Cell wall biogenesis; peptidoglycan biosynthesis.</text>
</comment>
<dbReference type="InterPro" id="IPR041280">
    <property type="entry name" value="Big_10"/>
</dbReference>
<feature type="region of interest" description="Disordered" evidence="8">
    <location>
        <begin position="28"/>
        <end position="61"/>
    </location>
</feature>
<dbReference type="InterPro" id="IPR038063">
    <property type="entry name" value="Transpep_catalytic_dom"/>
</dbReference>
<comment type="caution">
    <text evidence="11">The sequence shown here is derived from an EMBL/GenBank/DDBJ whole genome shotgun (WGS) entry which is preliminary data.</text>
</comment>
<keyword evidence="9" id="KW-0732">Signal</keyword>
<evidence type="ECO:0000256" key="4">
    <source>
        <dbReference type="ARBA" id="ARBA00022984"/>
    </source>
</evidence>
<dbReference type="PANTHER" id="PTHR30582:SF2">
    <property type="entry name" value="L,D-TRANSPEPTIDASE YCIB-RELATED"/>
    <property type="match status" value="1"/>
</dbReference>
<dbReference type="EMBL" id="QQAZ01000007">
    <property type="protein sequence ID" value="RDI49051.1"/>
    <property type="molecule type" value="Genomic_DNA"/>
</dbReference>
<dbReference type="GO" id="GO:0071555">
    <property type="term" value="P:cell wall organization"/>
    <property type="evidence" value="ECO:0007669"/>
    <property type="project" value="UniProtKB-UniRule"/>
</dbReference>
<dbReference type="CDD" id="cd16913">
    <property type="entry name" value="YkuD_like"/>
    <property type="match status" value="1"/>
</dbReference>
<proteinExistence type="predicted"/>
<keyword evidence="3 7" id="KW-0133">Cell shape</keyword>
<evidence type="ECO:0000313" key="12">
    <source>
        <dbReference type="Proteomes" id="UP000255355"/>
    </source>
</evidence>
<dbReference type="Proteomes" id="UP000255355">
    <property type="component" value="Unassembled WGS sequence"/>
</dbReference>
<evidence type="ECO:0000313" key="11">
    <source>
        <dbReference type="EMBL" id="RDI49051.1"/>
    </source>
</evidence>
<feature type="active site" description="Proton donor/acceptor" evidence="7">
    <location>
        <position position="338"/>
    </location>
</feature>
<feature type="active site" description="Nucleophile" evidence="7">
    <location>
        <position position="356"/>
    </location>
</feature>
<dbReference type="GO" id="GO:0016746">
    <property type="term" value="F:acyltransferase activity"/>
    <property type="evidence" value="ECO:0007669"/>
    <property type="project" value="UniProtKB-KW"/>
</dbReference>
<dbReference type="STRING" id="1210089.GCA_001613165_00666"/>
<evidence type="ECO:0000256" key="6">
    <source>
        <dbReference type="ARBA" id="ARBA00023316"/>
    </source>
</evidence>
<sequence length="409" mass="43229">MSGRRCRFGVAMGVIALVTMLMAACSSSSGSGPKPAPASSGPAAPVISVTPGNGSEDVDPLGKIEVSASDGILSSVTMTNDQGKPVDGILTPDKTAWKPTGPLGYGRTYNVTAQGVTIAGPSGPTKASFSTLTPRNQTKAYLTTTGGQTLAEGGTYGVGTVIVAKFDEPIADKAAAEKRLSVTTDPPVQGAWYWLDDTRAHWRPQQYWAPGTKVNVAANIFGAELGGGMYGQEDTKTSFTIGPSHVSIADDNNKQVQVFENGKLIRTMPTSMGRGGSQQVGGKTIYFNTPAGTYTVMDKGNPVIMDSSTYGLPVNDRLGYKETIGWATRISGDGIYLHQLDDTVWAQGSQNLSHGCLNLNGENAKWFFNFSLPGDVVEVRNTTGPPLPTWNNGDWLVPWDQWLAGGARD</sequence>
<dbReference type="SUPFAM" id="SSF141523">
    <property type="entry name" value="L,D-transpeptidase catalytic domain-like"/>
    <property type="match status" value="1"/>
</dbReference>